<comment type="subcellular location">
    <subcellularLocation>
        <location evidence="1 9">Cell inner membrane</location>
        <topology evidence="1 9">Single-pass membrane protein</topology>
    </subcellularLocation>
</comment>
<evidence type="ECO:0000313" key="14">
    <source>
        <dbReference type="EMBL" id="KHK93231.1"/>
    </source>
</evidence>
<dbReference type="RefSeq" id="WP_039278979.1">
    <property type="nucleotide sequence ID" value="NZ_JTDI01000001.1"/>
</dbReference>
<sequence length="453" mass="48529">MSQTMPLVEAAPTGEPKTAGAGFSRRAEQGLSRLVRLGLGAVAALVFGVGGLIAFLPMAGAVIAPGEVSVESHVKEISHPFGGVVADILVEDGDHVDRGQVLIRLDDTVSGAAAEYTGVGLNQLLAKAARLRAVQGGAASVTFAGELLRRSGDPAVSGILADERRSFALARQARADQIRQLQAQIAQAQARIETSASQAQAYERQEDLIREELAQTRELYEDRLTTLDRLNALERSAVGVKAQRSAARSAIAQARARIGELQAQMAAVNSAAKSRAALELGQVQAAIADLRKEDVVASDQNERTAIRAPQNGIVDKLQVRTIGSVVPAGEPLMEIVPDADRLVVRAQVRVTDIDSVAVGQSAHMRFTALNMRTTPELEGKVTRVAADRSIDRATNAAFYSATVSIPEEEREKLGDARLSVGMPVEVFIRTQERTILQYIVRPLSDQFNRALRE</sequence>
<protein>
    <recommendedName>
        <fullName evidence="9">Membrane fusion protein (MFP) family protein</fullName>
    </recommendedName>
</protein>
<dbReference type="PANTHER" id="PTHR30386">
    <property type="entry name" value="MEMBRANE FUSION SUBUNIT OF EMRAB-TOLC MULTIDRUG EFFLUX PUMP"/>
    <property type="match status" value="1"/>
</dbReference>
<dbReference type="SUPFAM" id="SSF51230">
    <property type="entry name" value="Single hybrid motif"/>
    <property type="match status" value="1"/>
</dbReference>
<evidence type="ECO:0000256" key="1">
    <source>
        <dbReference type="ARBA" id="ARBA00004377"/>
    </source>
</evidence>
<evidence type="ECO:0000256" key="5">
    <source>
        <dbReference type="ARBA" id="ARBA00022519"/>
    </source>
</evidence>
<evidence type="ECO:0000256" key="4">
    <source>
        <dbReference type="ARBA" id="ARBA00022475"/>
    </source>
</evidence>
<dbReference type="InterPro" id="IPR011053">
    <property type="entry name" value="Single_hybrid_motif"/>
</dbReference>
<feature type="coiled-coil region" evidence="10">
    <location>
        <begin position="171"/>
        <end position="219"/>
    </location>
</feature>
<dbReference type="OrthoDB" id="9810980at2"/>
<dbReference type="Pfam" id="PF25994">
    <property type="entry name" value="HH_AprE"/>
    <property type="match status" value="1"/>
</dbReference>
<evidence type="ECO:0000256" key="2">
    <source>
        <dbReference type="ARBA" id="ARBA00009477"/>
    </source>
</evidence>
<dbReference type="EMBL" id="JTDI01000001">
    <property type="protein sequence ID" value="KHK93231.1"/>
    <property type="molecule type" value="Genomic_DNA"/>
</dbReference>
<keyword evidence="3 9" id="KW-0813">Transport</keyword>
<evidence type="ECO:0000256" key="6">
    <source>
        <dbReference type="ARBA" id="ARBA00022692"/>
    </source>
</evidence>
<feature type="domain" description="AprE-like beta-barrel" evidence="13">
    <location>
        <begin position="342"/>
        <end position="431"/>
    </location>
</feature>
<evidence type="ECO:0000256" key="9">
    <source>
        <dbReference type="RuleBase" id="RU365093"/>
    </source>
</evidence>
<evidence type="ECO:0000259" key="13">
    <source>
        <dbReference type="Pfam" id="PF26002"/>
    </source>
</evidence>
<gene>
    <name evidence="14" type="ORF">LK12_02620</name>
</gene>
<keyword evidence="7 9" id="KW-1133">Transmembrane helix</keyword>
<keyword evidence="15" id="KW-1185">Reference proteome</keyword>
<dbReference type="PANTHER" id="PTHR30386:SF17">
    <property type="entry name" value="ALKALINE PROTEASE SECRETION PROTEIN APRE"/>
    <property type="match status" value="1"/>
</dbReference>
<accession>A0A0B1ZRM5</accession>
<reference evidence="14 15" key="1">
    <citation type="submission" date="2014-10" db="EMBL/GenBank/DDBJ databases">
        <title>Genome sequence of Novosphingobium malaysiense MUSC 273(T).</title>
        <authorList>
            <person name="Lee L.-H."/>
        </authorList>
    </citation>
    <scope>NUCLEOTIDE SEQUENCE [LARGE SCALE GENOMIC DNA]</scope>
    <source>
        <strain evidence="14 15">MUSC 273</strain>
    </source>
</reference>
<comment type="caution">
    <text evidence="14">The sequence shown here is derived from an EMBL/GenBank/DDBJ whole genome shotgun (WGS) entry which is preliminary data.</text>
</comment>
<dbReference type="NCBIfam" id="TIGR01843">
    <property type="entry name" value="type_I_hlyD"/>
    <property type="match status" value="1"/>
</dbReference>
<evidence type="ECO:0000256" key="11">
    <source>
        <dbReference type="SAM" id="MobiDB-lite"/>
    </source>
</evidence>
<feature type="region of interest" description="Disordered" evidence="11">
    <location>
        <begin position="1"/>
        <end position="23"/>
    </location>
</feature>
<evidence type="ECO:0000313" key="15">
    <source>
        <dbReference type="Proteomes" id="UP000031057"/>
    </source>
</evidence>
<comment type="similarity">
    <text evidence="2 9">Belongs to the membrane fusion protein (MFP) (TC 8.A.1) family.</text>
</comment>
<proteinExistence type="inferred from homology"/>
<evidence type="ECO:0000256" key="3">
    <source>
        <dbReference type="ARBA" id="ARBA00022448"/>
    </source>
</evidence>
<evidence type="ECO:0000256" key="8">
    <source>
        <dbReference type="ARBA" id="ARBA00023136"/>
    </source>
</evidence>
<evidence type="ECO:0000256" key="10">
    <source>
        <dbReference type="SAM" id="Coils"/>
    </source>
</evidence>
<dbReference type="InterPro" id="IPR058982">
    <property type="entry name" value="Beta-barrel_AprE"/>
</dbReference>
<keyword evidence="6 9" id="KW-0812">Transmembrane</keyword>
<keyword evidence="5 9" id="KW-0997">Cell inner membrane</keyword>
<evidence type="ECO:0000256" key="7">
    <source>
        <dbReference type="ARBA" id="ARBA00022989"/>
    </source>
</evidence>
<dbReference type="STRING" id="1348853.LK12_02620"/>
<dbReference type="InterPro" id="IPR058781">
    <property type="entry name" value="HH_AprE-like"/>
</dbReference>
<dbReference type="InterPro" id="IPR050739">
    <property type="entry name" value="MFP"/>
</dbReference>
<keyword evidence="10" id="KW-0175">Coiled coil</keyword>
<dbReference type="GO" id="GO:0015031">
    <property type="term" value="P:protein transport"/>
    <property type="evidence" value="ECO:0007669"/>
    <property type="project" value="InterPro"/>
</dbReference>
<dbReference type="Pfam" id="PF26002">
    <property type="entry name" value="Beta-barrel_AprE"/>
    <property type="match status" value="1"/>
</dbReference>
<dbReference type="Gene3D" id="2.40.30.170">
    <property type="match status" value="1"/>
</dbReference>
<feature type="domain" description="AprE-like long alpha-helical hairpin" evidence="12">
    <location>
        <begin position="121"/>
        <end position="299"/>
    </location>
</feature>
<dbReference type="Gene3D" id="2.40.50.100">
    <property type="match status" value="2"/>
</dbReference>
<organism evidence="14 15">
    <name type="scientific">Novosphingobium malaysiense</name>
    <dbReference type="NCBI Taxonomy" id="1348853"/>
    <lineage>
        <taxon>Bacteria</taxon>
        <taxon>Pseudomonadati</taxon>
        <taxon>Pseudomonadota</taxon>
        <taxon>Alphaproteobacteria</taxon>
        <taxon>Sphingomonadales</taxon>
        <taxon>Sphingomonadaceae</taxon>
        <taxon>Novosphingobium</taxon>
    </lineage>
</organism>
<dbReference type="Proteomes" id="UP000031057">
    <property type="component" value="Unassembled WGS sequence"/>
</dbReference>
<dbReference type="InterPro" id="IPR010129">
    <property type="entry name" value="T1SS_HlyD"/>
</dbReference>
<feature type="coiled-coil region" evidence="10">
    <location>
        <begin position="244"/>
        <end position="293"/>
    </location>
</feature>
<dbReference type="GO" id="GO:0005886">
    <property type="term" value="C:plasma membrane"/>
    <property type="evidence" value="ECO:0007669"/>
    <property type="project" value="UniProtKB-SubCell"/>
</dbReference>
<dbReference type="PRINTS" id="PR01490">
    <property type="entry name" value="RTXTOXIND"/>
</dbReference>
<keyword evidence="8 9" id="KW-0472">Membrane</keyword>
<keyword evidence="4 9" id="KW-1003">Cell membrane</keyword>
<name>A0A0B1ZRM5_9SPHN</name>
<dbReference type="AlphaFoldDB" id="A0A0B1ZRM5"/>
<evidence type="ECO:0000259" key="12">
    <source>
        <dbReference type="Pfam" id="PF25994"/>
    </source>
</evidence>
<feature type="transmembrane region" description="Helical" evidence="9">
    <location>
        <begin position="34"/>
        <end position="56"/>
    </location>
</feature>